<feature type="binding site" evidence="5">
    <location>
        <position position="347"/>
    </location>
    <ligand>
        <name>ATP</name>
        <dbReference type="ChEBI" id="CHEBI:30616"/>
    </ligand>
</feature>
<feature type="region of interest" description="Disordered" evidence="6">
    <location>
        <begin position="160"/>
        <end position="179"/>
    </location>
</feature>
<dbReference type="InterPro" id="IPR050052">
    <property type="entry name" value="ATP-dep_Clp_protease_ClpX"/>
</dbReference>
<dbReference type="InterPro" id="IPR004491">
    <property type="entry name" value="HslU"/>
</dbReference>
<evidence type="ECO:0000259" key="8">
    <source>
        <dbReference type="SMART" id="SM01086"/>
    </source>
</evidence>
<dbReference type="EMBL" id="AP026803">
    <property type="protein sequence ID" value="BDR60482.1"/>
    <property type="molecule type" value="Genomic_DNA"/>
</dbReference>
<keyword evidence="2 5" id="KW-0547">Nucleotide-binding</keyword>
<dbReference type="PANTHER" id="PTHR48102:SF3">
    <property type="entry name" value="ATP-DEPENDENT PROTEASE ATPASE SUBUNIT HSLU"/>
    <property type="match status" value="1"/>
</dbReference>
<dbReference type="HAMAP" id="MF_00249">
    <property type="entry name" value="HslU"/>
    <property type="match status" value="1"/>
</dbReference>
<dbReference type="InterPro" id="IPR003593">
    <property type="entry name" value="AAA+_ATPase"/>
</dbReference>
<dbReference type="GO" id="GO:0006508">
    <property type="term" value="P:proteolysis"/>
    <property type="evidence" value="ECO:0007669"/>
    <property type="project" value="UniProtKB-KW"/>
</dbReference>
<dbReference type="Proteomes" id="UP001321741">
    <property type="component" value="Chromosome"/>
</dbReference>
<keyword evidence="9" id="KW-0378">Hydrolase</keyword>
<dbReference type="InterPro" id="IPR027417">
    <property type="entry name" value="P-loop_NTPase"/>
</dbReference>
<comment type="subcellular location">
    <subcellularLocation>
        <location evidence="5">Cytoplasm</location>
    </subcellularLocation>
</comment>
<dbReference type="GO" id="GO:0008233">
    <property type="term" value="F:peptidase activity"/>
    <property type="evidence" value="ECO:0007669"/>
    <property type="project" value="UniProtKB-KW"/>
</dbReference>
<dbReference type="InterPro" id="IPR003959">
    <property type="entry name" value="ATPase_AAA_core"/>
</dbReference>
<dbReference type="Pfam" id="PF07724">
    <property type="entry name" value="AAA_2"/>
    <property type="match status" value="1"/>
</dbReference>
<evidence type="ECO:0000313" key="9">
    <source>
        <dbReference type="EMBL" id="BDR60482.1"/>
    </source>
</evidence>
<comment type="function">
    <text evidence="5">ATPase subunit of a proteasome-like degradation complex; this subunit has chaperone activity. The binding of ATP and its subsequent hydrolysis by HslU are essential for unfolding of protein substrates subsequently hydrolyzed by HslV. HslU recognizes the N-terminal part of its protein substrates and unfolds these before they are guided to HslV for hydrolysis.</text>
</comment>
<evidence type="ECO:0000256" key="1">
    <source>
        <dbReference type="ARBA" id="ARBA00009771"/>
    </source>
</evidence>
<keyword evidence="3 5" id="KW-0067">ATP-binding</keyword>
<dbReference type="Gene3D" id="3.40.50.300">
    <property type="entry name" value="P-loop containing nucleotide triphosphate hydrolases"/>
    <property type="match status" value="2"/>
</dbReference>
<dbReference type="InterPro" id="IPR019489">
    <property type="entry name" value="Clp_ATPase_C"/>
</dbReference>
<keyword evidence="9" id="KW-0645">Protease</keyword>
<keyword evidence="10" id="KW-1185">Reference proteome</keyword>
<dbReference type="SMART" id="SM00382">
    <property type="entry name" value="AAA"/>
    <property type="match status" value="1"/>
</dbReference>
<feature type="binding site" evidence="5">
    <location>
        <begin position="60"/>
        <end position="65"/>
    </location>
    <ligand>
        <name>ATP</name>
        <dbReference type="ChEBI" id="CHEBI:30616"/>
    </ligand>
</feature>
<evidence type="ECO:0000313" key="10">
    <source>
        <dbReference type="Proteomes" id="UP001321741"/>
    </source>
</evidence>
<dbReference type="PANTHER" id="PTHR48102">
    <property type="entry name" value="ATP-DEPENDENT CLP PROTEASE ATP-BINDING SUBUNIT CLPX-LIKE, MITOCHONDRIAL-RELATED"/>
    <property type="match status" value="1"/>
</dbReference>
<sequence length="469" mass="52611">METKTPKQIVELLNKYIIGQDEAKKAVAVALYNRYRRMQLPTKMQEDITPKNLLMAGPTGVGKTEIARRLALIVQAPFVKVEATKFTEVGYVGRDVESMVRDLVNEAVRMEEKSQFDRIRPQATKEVNKTLVRLLVPGIKHEQHKNQLQEMQDMMSMLMGGGASAEASPDTEQEEVTDAVRNERLSVSEQLNKGLLEDREVTIEVEQAPKVNPMGDMMGQMGIDMSSLMNNLAPKKRIKRTLPVRDAREVLIQEESRKMVDYDSIYQKAIERTSNNGIIFIDEIDKIAAGNQKTSGEVSREGVQRDILPIVEGSTVQTKYGPVSTEHILFIAAGAFSEAKPSDLIPELQGRFPIRVELAPLTKDDFVKILKDPADSLLEQYVALLKSDSIKLIFTQEAIERIAQIAYDVNQGTDNIGARRLSTILEKLLEDVLYEGPDMAMGEITVTEAYVNEKLSDIITNKDLTKFIL</sequence>
<feature type="binding site" evidence="5">
    <location>
        <position position="282"/>
    </location>
    <ligand>
        <name>ATP</name>
        <dbReference type="ChEBI" id="CHEBI:30616"/>
    </ligand>
</feature>
<gene>
    <name evidence="5 9" type="primary">hslU</name>
    <name evidence="9" type="ORF">KIM322_07430</name>
</gene>
<keyword evidence="5" id="KW-0963">Cytoplasm</keyword>
<name>A0ABN6SMM8_9LACO</name>
<dbReference type="SUPFAM" id="SSF52540">
    <property type="entry name" value="P-loop containing nucleoside triphosphate hydrolases"/>
    <property type="match status" value="1"/>
</dbReference>
<keyword evidence="4 5" id="KW-0143">Chaperone</keyword>
<proteinExistence type="inferred from homology"/>
<comment type="similarity">
    <text evidence="1 5">Belongs to the ClpX chaperone family. HslU subfamily.</text>
</comment>
<feature type="binding site" evidence="5">
    <location>
        <position position="419"/>
    </location>
    <ligand>
        <name>ATP</name>
        <dbReference type="ChEBI" id="CHEBI:30616"/>
    </ligand>
</feature>
<dbReference type="NCBIfam" id="TIGR00390">
    <property type="entry name" value="hslU"/>
    <property type="match status" value="1"/>
</dbReference>
<evidence type="ECO:0000256" key="5">
    <source>
        <dbReference type="HAMAP-Rule" id="MF_00249"/>
    </source>
</evidence>
<evidence type="ECO:0000256" key="4">
    <source>
        <dbReference type="ARBA" id="ARBA00023186"/>
    </source>
</evidence>
<dbReference type="NCBIfam" id="NF003544">
    <property type="entry name" value="PRK05201.1"/>
    <property type="match status" value="1"/>
</dbReference>
<dbReference type="Pfam" id="PF00004">
    <property type="entry name" value="AAA"/>
    <property type="match status" value="1"/>
</dbReference>
<dbReference type="Pfam" id="PF10431">
    <property type="entry name" value="ClpB_D2-small"/>
    <property type="match status" value="1"/>
</dbReference>
<dbReference type="Gene3D" id="1.10.8.60">
    <property type="match status" value="1"/>
</dbReference>
<reference evidence="9 10" key="1">
    <citation type="journal article" date="2023" name="Microbiol. Spectr.">
        <title>Symbiosis of Carpenter Bees with Uncharacterized Lactic Acid Bacteria Showing NAD Auxotrophy.</title>
        <authorList>
            <person name="Kawasaki S."/>
            <person name="Ozawa K."/>
            <person name="Mori T."/>
            <person name="Yamamoto A."/>
            <person name="Ito M."/>
            <person name="Ohkuma M."/>
            <person name="Sakamoto M."/>
            <person name="Matsutani M."/>
        </authorList>
    </citation>
    <scope>NUCLEOTIDE SEQUENCE [LARGE SCALE GENOMIC DNA]</scope>
    <source>
        <strain evidence="9 10">Kim32-2</strain>
    </source>
</reference>
<feature type="domain" description="AAA+ ATPase" evidence="7">
    <location>
        <begin position="49"/>
        <end position="358"/>
    </location>
</feature>
<feature type="binding site" evidence="5">
    <location>
        <position position="18"/>
    </location>
    <ligand>
        <name>ATP</name>
        <dbReference type="ChEBI" id="CHEBI:30616"/>
    </ligand>
</feature>
<accession>A0ABN6SMM8</accession>
<evidence type="ECO:0000256" key="2">
    <source>
        <dbReference type="ARBA" id="ARBA00022741"/>
    </source>
</evidence>
<dbReference type="SMART" id="SM01086">
    <property type="entry name" value="ClpB_D2-small"/>
    <property type="match status" value="1"/>
</dbReference>
<organism evidence="9 10">
    <name type="scientific">Lactobacillus xylocopicola</name>
    <dbReference type="NCBI Taxonomy" id="2976676"/>
    <lineage>
        <taxon>Bacteria</taxon>
        <taxon>Bacillati</taxon>
        <taxon>Bacillota</taxon>
        <taxon>Bacilli</taxon>
        <taxon>Lactobacillales</taxon>
        <taxon>Lactobacillaceae</taxon>
        <taxon>Lactobacillus</taxon>
    </lineage>
</organism>
<protein>
    <recommendedName>
        <fullName evidence="5">ATP-dependent protease ATPase subunit HslU</fullName>
    </recommendedName>
    <alternativeName>
        <fullName evidence="5">Unfoldase HslU</fullName>
    </alternativeName>
</protein>
<comment type="subunit">
    <text evidence="5">A double ring-shaped homohexamer of HslV is capped on each side by a ring-shaped HslU homohexamer. The assembly of the HslU/HslV complex is dependent on binding of ATP.</text>
</comment>
<evidence type="ECO:0000256" key="6">
    <source>
        <dbReference type="SAM" id="MobiDB-lite"/>
    </source>
</evidence>
<dbReference type="RefSeq" id="WP_317638179.1">
    <property type="nucleotide sequence ID" value="NZ_AP026803.1"/>
</dbReference>
<feature type="domain" description="Clp ATPase C-terminal" evidence="8">
    <location>
        <begin position="361"/>
        <end position="457"/>
    </location>
</feature>
<evidence type="ECO:0000259" key="7">
    <source>
        <dbReference type="SMART" id="SM00382"/>
    </source>
</evidence>
<evidence type="ECO:0000256" key="3">
    <source>
        <dbReference type="ARBA" id="ARBA00022840"/>
    </source>
</evidence>